<organism evidence="2 3">
    <name type="scientific">Paramecium primaurelia</name>
    <dbReference type="NCBI Taxonomy" id="5886"/>
    <lineage>
        <taxon>Eukaryota</taxon>
        <taxon>Sar</taxon>
        <taxon>Alveolata</taxon>
        <taxon>Ciliophora</taxon>
        <taxon>Intramacronucleata</taxon>
        <taxon>Oligohymenophorea</taxon>
        <taxon>Peniculida</taxon>
        <taxon>Parameciidae</taxon>
        <taxon>Paramecium</taxon>
    </lineage>
</organism>
<protein>
    <submittedName>
        <fullName evidence="2">Uncharacterized protein</fullName>
    </submittedName>
</protein>
<dbReference type="Proteomes" id="UP000688137">
    <property type="component" value="Unassembled WGS sequence"/>
</dbReference>
<dbReference type="OMA" id="RKQPREC"/>
<proteinExistence type="predicted"/>
<evidence type="ECO:0000256" key="1">
    <source>
        <dbReference type="SAM" id="MobiDB-lite"/>
    </source>
</evidence>
<name>A0A8S1KFZ2_PARPR</name>
<keyword evidence="3" id="KW-1185">Reference proteome</keyword>
<feature type="region of interest" description="Disordered" evidence="1">
    <location>
        <begin position="35"/>
        <end position="56"/>
    </location>
</feature>
<accession>A0A8S1KFZ2</accession>
<comment type="caution">
    <text evidence="2">The sequence shown here is derived from an EMBL/GenBank/DDBJ whole genome shotgun (WGS) entry which is preliminary data.</text>
</comment>
<dbReference type="AlphaFoldDB" id="A0A8S1KFZ2"/>
<evidence type="ECO:0000313" key="2">
    <source>
        <dbReference type="EMBL" id="CAD8052745.1"/>
    </source>
</evidence>
<dbReference type="EMBL" id="CAJJDM010000016">
    <property type="protein sequence ID" value="CAD8052745.1"/>
    <property type="molecule type" value="Genomic_DNA"/>
</dbReference>
<gene>
    <name evidence="2" type="ORF">PPRIM_AZ9-3.1.T0190354</name>
</gene>
<sequence>MDDLLKEMDDTNSDTSIIDFNFASDDEEIINQNIQPNQVKENQVTNEQNSSTKGEQDIQIQNNFEKYAQENISSQPIYHYRQKPKLIKHKQPRECNLRQGYQIIKIFGHCAHNSYQNLQQKKEQAIIKITNYVISGIEKIRRL</sequence>
<evidence type="ECO:0000313" key="3">
    <source>
        <dbReference type="Proteomes" id="UP000688137"/>
    </source>
</evidence>
<reference evidence="2" key="1">
    <citation type="submission" date="2021-01" db="EMBL/GenBank/DDBJ databases">
        <authorList>
            <consortium name="Genoscope - CEA"/>
            <person name="William W."/>
        </authorList>
    </citation>
    <scope>NUCLEOTIDE SEQUENCE</scope>
</reference>